<evidence type="ECO:0000313" key="3">
    <source>
        <dbReference type="Proteomes" id="UP001323617"/>
    </source>
</evidence>
<protein>
    <submittedName>
        <fullName evidence="2">Uncharacterized protein</fullName>
    </submittedName>
</protein>
<keyword evidence="1" id="KW-0812">Transmembrane</keyword>
<accession>A0ABR0IBU8</accession>
<name>A0ABR0IBU8_9PEZI</name>
<sequence length="368" mass="41807">MATSTLNGDIATLSSDYKKAIAEAFLGNSKDLDAYFRLYERRFKNDQRSGATTQPSQQPPCCVLHEDIIKAAAILKQKSHLTLGAIREKLKTEVSPRYSIDQLNFLLEFTMQAMLMIDAVAPDTKPYKVGRHQFTLWSEGESLLDFVTRCFPQVSAERRDLVGQVVADKRSLKAWKLKKRLHITFEATDNLANHLLFDSHKRIIYVFHHAGYLKAHLNLWQQSGADARNVGITRAISERTLSPRLLAETLHSLQSILFHYGDTKSNEILQKLVNEEGFDPSCEEANGYLPFKDGLKDFMYTYWGDRLAIIHAFTLDRPPRGRIGKLVKRHTTDRNLFIIAVMALLVSAAVGIIQTAIAWMAWKDQTNI</sequence>
<keyword evidence="1" id="KW-1133">Transmembrane helix</keyword>
<dbReference type="GeneID" id="87960953"/>
<evidence type="ECO:0000256" key="1">
    <source>
        <dbReference type="SAM" id="Phobius"/>
    </source>
</evidence>
<comment type="caution">
    <text evidence="2">The sequence shown here is derived from an EMBL/GenBank/DDBJ whole genome shotgun (WGS) entry which is preliminary data.</text>
</comment>
<keyword evidence="3" id="KW-1185">Reference proteome</keyword>
<keyword evidence="1" id="KW-0472">Membrane</keyword>
<gene>
    <name evidence="2" type="ORF">QC764_0049480</name>
</gene>
<organism evidence="2 3">
    <name type="scientific">Podospora pseudoanserina</name>
    <dbReference type="NCBI Taxonomy" id="2609844"/>
    <lineage>
        <taxon>Eukaryota</taxon>
        <taxon>Fungi</taxon>
        <taxon>Dikarya</taxon>
        <taxon>Ascomycota</taxon>
        <taxon>Pezizomycotina</taxon>
        <taxon>Sordariomycetes</taxon>
        <taxon>Sordariomycetidae</taxon>
        <taxon>Sordariales</taxon>
        <taxon>Podosporaceae</taxon>
        <taxon>Podospora</taxon>
    </lineage>
</organism>
<dbReference type="RefSeq" id="XP_062801355.1">
    <property type="nucleotide sequence ID" value="XM_062940390.1"/>
</dbReference>
<evidence type="ECO:0000313" key="2">
    <source>
        <dbReference type="EMBL" id="KAK4677885.1"/>
    </source>
</evidence>
<dbReference type="EMBL" id="JAFFHC010000003">
    <property type="protein sequence ID" value="KAK4677885.1"/>
    <property type="molecule type" value="Genomic_DNA"/>
</dbReference>
<proteinExistence type="predicted"/>
<feature type="transmembrane region" description="Helical" evidence="1">
    <location>
        <begin position="336"/>
        <end position="362"/>
    </location>
</feature>
<reference evidence="2 3" key="1">
    <citation type="journal article" date="2023" name="bioRxiv">
        <title>High-quality genome assemblies of four members of thePodospora anserinaspecies complex.</title>
        <authorList>
            <person name="Ament-Velasquez S.L."/>
            <person name="Vogan A.A."/>
            <person name="Wallerman O."/>
            <person name="Hartmann F."/>
            <person name="Gautier V."/>
            <person name="Silar P."/>
            <person name="Giraud T."/>
            <person name="Johannesson H."/>
        </authorList>
    </citation>
    <scope>NUCLEOTIDE SEQUENCE [LARGE SCALE GENOMIC DNA]</scope>
    <source>
        <strain evidence="2 3">CBS 124.78</strain>
    </source>
</reference>
<dbReference type="Proteomes" id="UP001323617">
    <property type="component" value="Unassembled WGS sequence"/>
</dbReference>